<proteinExistence type="predicted"/>
<name>A0ABW1XP35_9ALTE</name>
<dbReference type="Pfam" id="PF20306">
    <property type="entry name" value="Sp-DndD"/>
    <property type="match status" value="1"/>
</dbReference>
<reference evidence="2" key="1">
    <citation type="journal article" date="2019" name="Int. J. Syst. Evol. Microbiol.">
        <title>The Global Catalogue of Microorganisms (GCM) 10K type strain sequencing project: providing services to taxonomists for standard genome sequencing and annotation.</title>
        <authorList>
            <consortium name="The Broad Institute Genomics Platform"/>
            <consortium name="The Broad Institute Genome Sequencing Center for Infectious Disease"/>
            <person name="Wu L."/>
            <person name="Ma J."/>
        </authorList>
    </citation>
    <scope>NUCLEOTIDE SEQUENCE [LARGE SCALE GENOMIC DNA]</scope>
    <source>
        <strain evidence="2">CGMCC 1.16031</strain>
    </source>
</reference>
<protein>
    <submittedName>
        <fullName evidence="1">DNA modification system-associated small protein</fullName>
    </submittedName>
</protein>
<dbReference type="Proteomes" id="UP001596364">
    <property type="component" value="Unassembled WGS sequence"/>
</dbReference>
<dbReference type="EMBL" id="JBHSUS010000001">
    <property type="protein sequence ID" value="MFC6441561.1"/>
    <property type="molecule type" value="Genomic_DNA"/>
</dbReference>
<gene>
    <name evidence="1" type="ORF">ACFP85_15515</name>
</gene>
<sequence>MKLNDDDKKLLAELCSQHRVSFDKVIKLLDTERDFEFKERRTGIYDALREIVNSSSIEESKA</sequence>
<organism evidence="1 2">
    <name type="scientific">Pseudobowmanella zhangzhouensis</name>
    <dbReference type="NCBI Taxonomy" id="1537679"/>
    <lineage>
        <taxon>Bacteria</taxon>
        <taxon>Pseudomonadati</taxon>
        <taxon>Pseudomonadota</taxon>
        <taxon>Gammaproteobacteria</taxon>
        <taxon>Alteromonadales</taxon>
        <taxon>Alteromonadaceae</taxon>
    </lineage>
</organism>
<dbReference type="InterPro" id="IPR046882">
    <property type="entry name" value="Sp-DndD"/>
</dbReference>
<comment type="caution">
    <text evidence="1">The sequence shown here is derived from an EMBL/GenBank/DDBJ whole genome shotgun (WGS) entry which is preliminary data.</text>
</comment>
<dbReference type="RefSeq" id="WP_045611013.1">
    <property type="nucleotide sequence ID" value="NZ_JBHSUS010000001.1"/>
</dbReference>
<evidence type="ECO:0000313" key="1">
    <source>
        <dbReference type="EMBL" id="MFC6441561.1"/>
    </source>
</evidence>
<keyword evidence="2" id="KW-1185">Reference proteome</keyword>
<accession>A0ABW1XP35</accession>
<evidence type="ECO:0000313" key="2">
    <source>
        <dbReference type="Proteomes" id="UP001596364"/>
    </source>
</evidence>